<dbReference type="CDD" id="cd06225">
    <property type="entry name" value="HAMP"/>
    <property type="match status" value="1"/>
</dbReference>
<evidence type="ECO:0000313" key="12">
    <source>
        <dbReference type="Proteomes" id="UP000831787"/>
    </source>
</evidence>
<evidence type="ECO:0000256" key="2">
    <source>
        <dbReference type="ARBA" id="ARBA00022475"/>
    </source>
</evidence>
<sequence>MKSIRGRVRLILVLSLVSILVLVGFSTYYFNELINLANDSRKVQQALAESQQINSQMNLTVRKQETFFSEPSQKNAYDMKSSIARLKKLAVSNAESYKSYPSIAKEFDKIGKSASQYEKELTPLVNMFRLVGFTENEGMYQYISKSYNEFNDVISKGNHTELKNALLGMKILEQDYLNDPSDKNYQAFKDSSDSFKSSLEQLELSKQEKDKLNRNLLKYGQTINTINETFTQAQDIQSSFETIANNVAGQVNQVMAAAETINSQMEAKQEQMKSKMLLLFIILGGSALLITFLTGIILIRSISKSIVSLKKGAAIIGEGNLSHRIEIDSNAEMAELGSQFNQMADKMEHSLQKVLHASGVLNHSSGHLAHASDQTASQAHEVNAAINQVAAGSQDQAQKIEESTHLMEQVSQAIGQTKKATEDIESSLTEADQEGKEGLHTVSELEKTSNSFINLASHMTEEVQSATNQSNEVNKIVATIEDIADSTNLLALNAAIESARAGEAGKGFAVVADEVRKLAERSKQEAQSIHKLVSHMSEQMIRLSNEADKFGHYQTSQNQAVFQTKQAFNRISSHIKDMNVQINEVKNAVEGVDNVNEDVKTKLQDISVISEEAVATAEEVAASSENQLQSIDQVNELAADLQGLSQELSAEVTQFTIQKQTDETEIPEEDSLADEISEAPEEVVEEEENAVEEEFELKESEQEDHLENEYRNDRLSS</sequence>
<dbReference type="InterPro" id="IPR003660">
    <property type="entry name" value="HAMP_dom"/>
</dbReference>
<evidence type="ECO:0000256" key="6">
    <source>
        <dbReference type="PROSITE-ProRule" id="PRU00284"/>
    </source>
</evidence>
<evidence type="ECO:0000256" key="5">
    <source>
        <dbReference type="ARBA" id="ARBA00029447"/>
    </source>
</evidence>
<dbReference type="Gene3D" id="1.10.287.950">
    <property type="entry name" value="Methyl-accepting chemotaxis protein"/>
    <property type="match status" value="1"/>
</dbReference>
<dbReference type="Pfam" id="PF00015">
    <property type="entry name" value="MCPsignal"/>
    <property type="match status" value="1"/>
</dbReference>
<keyword evidence="8" id="KW-0812">Transmembrane</keyword>
<evidence type="ECO:0000313" key="11">
    <source>
        <dbReference type="EMBL" id="UOQ46116.1"/>
    </source>
</evidence>
<feature type="compositionally biased region" description="Acidic residues" evidence="7">
    <location>
        <begin position="663"/>
        <end position="696"/>
    </location>
</feature>
<dbReference type="Gene3D" id="6.10.340.10">
    <property type="match status" value="1"/>
</dbReference>
<dbReference type="Pfam" id="PF00672">
    <property type="entry name" value="HAMP"/>
    <property type="match status" value="1"/>
</dbReference>
<evidence type="ECO:0000256" key="8">
    <source>
        <dbReference type="SAM" id="Phobius"/>
    </source>
</evidence>
<dbReference type="InterPro" id="IPR004089">
    <property type="entry name" value="MCPsignal_dom"/>
</dbReference>
<dbReference type="PROSITE" id="PS50111">
    <property type="entry name" value="CHEMOTAXIS_TRANSDUC_2"/>
    <property type="match status" value="1"/>
</dbReference>
<feature type="region of interest" description="Disordered" evidence="7">
    <location>
        <begin position="660"/>
        <end position="717"/>
    </location>
</feature>
<dbReference type="RefSeq" id="WP_244713144.1">
    <property type="nucleotide sequence ID" value="NZ_CP095073.1"/>
</dbReference>
<keyword evidence="8" id="KW-1133">Transmembrane helix</keyword>
<reference evidence="11 12" key="1">
    <citation type="submission" date="2022-04" db="EMBL/GenBank/DDBJ databases">
        <title>Halobacillus sp. isolated from saltern.</title>
        <authorList>
            <person name="Won M."/>
            <person name="Lee C.-M."/>
            <person name="Woen H.-Y."/>
            <person name="Kwon S.-W."/>
        </authorList>
    </citation>
    <scope>NUCLEOTIDE SEQUENCE [LARGE SCALE GENOMIC DNA]</scope>
    <source>
        <strain evidence="11 12">SSBR10-3</strain>
    </source>
</reference>
<organism evidence="11 12">
    <name type="scientific">Halobacillus salinarum</name>
    <dbReference type="NCBI Taxonomy" id="2932257"/>
    <lineage>
        <taxon>Bacteria</taxon>
        <taxon>Bacillati</taxon>
        <taxon>Bacillota</taxon>
        <taxon>Bacilli</taxon>
        <taxon>Bacillales</taxon>
        <taxon>Bacillaceae</taxon>
        <taxon>Halobacillus</taxon>
    </lineage>
</organism>
<keyword evidence="3 8" id="KW-0472">Membrane</keyword>
<name>A0ABY4ENS8_9BACI</name>
<accession>A0ABY4ENS8</accession>
<feature type="domain" description="HAMP" evidence="10">
    <location>
        <begin position="300"/>
        <end position="352"/>
    </location>
</feature>
<dbReference type="EMBL" id="CP095073">
    <property type="protein sequence ID" value="UOQ46116.1"/>
    <property type="molecule type" value="Genomic_DNA"/>
</dbReference>
<evidence type="ECO:0000256" key="3">
    <source>
        <dbReference type="ARBA" id="ARBA00023136"/>
    </source>
</evidence>
<comment type="subcellular location">
    <subcellularLocation>
        <location evidence="1">Cell membrane</location>
    </subcellularLocation>
</comment>
<evidence type="ECO:0000259" key="10">
    <source>
        <dbReference type="PROSITE" id="PS50885"/>
    </source>
</evidence>
<evidence type="ECO:0000256" key="7">
    <source>
        <dbReference type="SAM" id="MobiDB-lite"/>
    </source>
</evidence>
<keyword evidence="4 6" id="KW-0807">Transducer</keyword>
<dbReference type="Proteomes" id="UP000831787">
    <property type="component" value="Chromosome"/>
</dbReference>
<feature type="domain" description="Methyl-accepting transducer" evidence="9">
    <location>
        <begin position="371"/>
        <end position="607"/>
    </location>
</feature>
<dbReference type="SMART" id="SM00304">
    <property type="entry name" value="HAMP"/>
    <property type="match status" value="1"/>
</dbReference>
<evidence type="ECO:0000259" key="9">
    <source>
        <dbReference type="PROSITE" id="PS50111"/>
    </source>
</evidence>
<feature type="transmembrane region" description="Helical" evidence="8">
    <location>
        <begin position="276"/>
        <end position="299"/>
    </location>
</feature>
<evidence type="ECO:0000256" key="4">
    <source>
        <dbReference type="ARBA" id="ARBA00023224"/>
    </source>
</evidence>
<dbReference type="SUPFAM" id="SSF58104">
    <property type="entry name" value="Methyl-accepting chemotaxis protein (MCP) signaling domain"/>
    <property type="match status" value="1"/>
</dbReference>
<dbReference type="InterPro" id="IPR032255">
    <property type="entry name" value="HBM"/>
</dbReference>
<comment type="similarity">
    <text evidence="5">Belongs to the methyl-accepting chemotaxis (MCP) protein family.</text>
</comment>
<dbReference type="PANTHER" id="PTHR32089">
    <property type="entry name" value="METHYL-ACCEPTING CHEMOTAXIS PROTEIN MCPB"/>
    <property type="match status" value="1"/>
</dbReference>
<keyword evidence="2" id="KW-1003">Cell membrane</keyword>
<feature type="compositionally biased region" description="Basic and acidic residues" evidence="7">
    <location>
        <begin position="697"/>
        <end position="717"/>
    </location>
</feature>
<dbReference type="PROSITE" id="PS50885">
    <property type="entry name" value="HAMP"/>
    <property type="match status" value="1"/>
</dbReference>
<keyword evidence="12" id="KW-1185">Reference proteome</keyword>
<dbReference type="PANTHER" id="PTHR32089:SF112">
    <property type="entry name" value="LYSOZYME-LIKE PROTEIN-RELATED"/>
    <property type="match status" value="1"/>
</dbReference>
<protein>
    <submittedName>
        <fullName evidence="11">Methyl-accepting chemotaxis protein</fullName>
    </submittedName>
</protein>
<dbReference type="SMART" id="SM01358">
    <property type="entry name" value="HBM"/>
    <property type="match status" value="1"/>
</dbReference>
<dbReference type="SMART" id="SM00283">
    <property type="entry name" value="MA"/>
    <property type="match status" value="1"/>
</dbReference>
<proteinExistence type="inferred from homology"/>
<gene>
    <name evidence="11" type="ORF">MUN89_09470</name>
</gene>
<evidence type="ECO:0000256" key="1">
    <source>
        <dbReference type="ARBA" id="ARBA00004236"/>
    </source>
</evidence>